<feature type="region of interest" description="Disordered" evidence="3">
    <location>
        <begin position="1"/>
        <end position="225"/>
    </location>
</feature>
<evidence type="ECO:0000256" key="2">
    <source>
        <dbReference type="SAM" id="Coils"/>
    </source>
</evidence>
<organism evidence="4 5">
    <name type="scientific">Fonsecaea erecta</name>
    <dbReference type="NCBI Taxonomy" id="1367422"/>
    <lineage>
        <taxon>Eukaryota</taxon>
        <taxon>Fungi</taxon>
        <taxon>Dikarya</taxon>
        <taxon>Ascomycota</taxon>
        <taxon>Pezizomycotina</taxon>
        <taxon>Eurotiomycetes</taxon>
        <taxon>Chaetothyriomycetidae</taxon>
        <taxon>Chaetothyriales</taxon>
        <taxon>Herpotrichiellaceae</taxon>
        <taxon>Fonsecaea</taxon>
    </lineage>
</organism>
<gene>
    <name evidence="4" type="ORF">AYL99_11165</name>
</gene>
<protein>
    <recommendedName>
        <fullName evidence="6">M protein repeat protein</fullName>
    </recommendedName>
</protein>
<dbReference type="RefSeq" id="XP_018688084.1">
    <property type="nucleotide sequence ID" value="XM_018842671.1"/>
</dbReference>
<feature type="compositionally biased region" description="Low complexity" evidence="3">
    <location>
        <begin position="23"/>
        <end position="51"/>
    </location>
</feature>
<dbReference type="STRING" id="1367422.A0A178Z4P5"/>
<feature type="coiled-coil region" evidence="2">
    <location>
        <begin position="723"/>
        <end position="822"/>
    </location>
</feature>
<sequence>MDKKDETATIKPKVANPPSRPVARTPASRLSTTTTRPATASTATSSAARPAVGSSLSKPPARPTPASTTKRESDTSVDEKPSGDEKSRDGISARPKRMSLAPSSTSRTAAPTPTRRTSMQTAGTSSQATSSSPVAARKVAAPPSTTRTTASTPSATRVRPLASSRTVGTGALADKKRLSTIPASPAVKAGMEEPDDNKENATSAAEEKAAGTARPPLGSRKSTRSLLIEQRIREFELVNSMLRAAMTADGADEEEQQSMDNDAASKIARLKSDLAKVRAFERTHGRVPTAAELEEVQSVIEETPPESVVEADKPPSDGLGAATVPGLQDEASKAQVVALQAELIDLKAKLEQFSKSAEEESVRVLDATEAIRNEHAAKIEQLSLLHETKVSEMERSHQEELRELYQGHETKAEEHALELALARKEIEQSKSELEELRNAAAEQASTRDSNAQLEKEMETKIATLEADYQARLAEGQAKLEEVGLEIANKQKEIVRQREELAKIEGEMSRQNEVIESLKGQVLEFQQAKDEASNAQAALVRALEDQIKALQQEKAEADAAAATSLTAAEEAHTAEIDAIKRQLSDAQEELKTVQGSQESEVQKVLKKAEADLAAVNDELERNRASHSSRIQDLEAQLQKAREEAEAKRADHEKALAALQSQVDAAKTALDEVTANQDKILKEHKTHSESAEKELIALKSAHEKELDTLLSSTQAKHEEEMATLKSGHAEQIQQLEQKLHDSQKEMSALKNTHSSQIKQLEDQMNASLKDLESIEAGHLQQLGRVKSEASESQQKAEKIHIERIRNLELQLNAVEAELTDARAIHGKQLEEMKKQGANEHETTLNALKESHAATVKDLEGQLKSAQGSLDTIKADHAKQLSELEEQISTRHSETITALKAEHAQQIQDVESKAKSLREKALDELRSSLAEEKRQLESQARSLQQELEGNKFQTQMVKSILENTEREAREKEDELNEAVEKLKADMSMSVIKLARMSELQMQHDQLLETQKVLEAQAEKDMEALRAEHAKALAELENTLRAQHEQAIERVREEHSQSVESSQAANQTQYEELRKRMKEEHDNQLDEIMKTLESQWKGQVDQLEEQHAAASARLAEAEKQHEEALRKAKSEHETALAQLQAELQGARDTAESSQSSSVELDDLRTQLVKAQEQAQEIEKRHHEAMVLAREERESALAAMKQELIEAKEAAAQRPDPSQLEELNQKYTIAQKELHELQEKHDHAIREAKAEYDTQLERVLTELNDAKLAAQSTTTPPETEQVVDAIKASLDEAKKTIVSLEAELEGAMLEIETQRNLAESAQKEVERFKAEATTTLPSPKAAGKSVNPLSPKPGLESSRWASSPGAAPEDAAMSSMADNTTPAAADPEESSPVPAATNGKSRNVAGQLAGIQEQIKQLDDLSEDFLEEHQKMAGILSRVDDQTQTMTTDGDKDDDEDLD</sequence>
<keyword evidence="1 2" id="KW-0175">Coiled coil</keyword>
<dbReference type="Proteomes" id="UP000078343">
    <property type="component" value="Unassembled WGS sequence"/>
</dbReference>
<proteinExistence type="predicted"/>
<dbReference type="EMBL" id="LVYI01000013">
    <property type="protein sequence ID" value="OAP54717.1"/>
    <property type="molecule type" value="Genomic_DNA"/>
</dbReference>
<feature type="coiled-coil region" evidence="2">
    <location>
        <begin position="412"/>
        <end position="699"/>
    </location>
</feature>
<dbReference type="PANTHER" id="PTHR18870">
    <property type="entry name" value="PROTEIN TAG-278-RELATED"/>
    <property type="match status" value="1"/>
</dbReference>
<accession>A0A178Z4P5</accession>
<dbReference type="PANTHER" id="PTHR18870:SF9">
    <property type="entry name" value="PROTEIN TAG-278-RELATED"/>
    <property type="match status" value="1"/>
</dbReference>
<dbReference type="OrthoDB" id="2289094at2759"/>
<comment type="caution">
    <text evidence="4">The sequence shown here is derived from an EMBL/GenBank/DDBJ whole genome shotgun (WGS) entry which is preliminary data.</text>
</comment>
<feature type="compositionally biased region" description="Basic and acidic residues" evidence="3">
    <location>
        <begin position="1316"/>
        <end position="1325"/>
    </location>
</feature>
<name>A0A178Z4P5_9EURO</name>
<feature type="region of interest" description="Disordered" evidence="3">
    <location>
        <begin position="1428"/>
        <end position="1454"/>
    </location>
</feature>
<evidence type="ECO:0000313" key="5">
    <source>
        <dbReference type="Proteomes" id="UP000078343"/>
    </source>
</evidence>
<dbReference type="GeneID" id="30015333"/>
<feature type="region of interest" description="Disordered" evidence="3">
    <location>
        <begin position="1104"/>
        <end position="1129"/>
    </location>
</feature>
<evidence type="ECO:0000256" key="3">
    <source>
        <dbReference type="SAM" id="MobiDB-lite"/>
    </source>
</evidence>
<feature type="compositionally biased region" description="Low complexity" evidence="3">
    <location>
        <begin position="101"/>
        <end position="159"/>
    </location>
</feature>
<keyword evidence="5" id="KW-1185">Reference proteome</keyword>
<feature type="region of interest" description="Disordered" evidence="3">
    <location>
        <begin position="1313"/>
        <end position="1403"/>
    </location>
</feature>
<evidence type="ECO:0000313" key="4">
    <source>
        <dbReference type="EMBL" id="OAP54717.1"/>
    </source>
</evidence>
<feature type="compositionally biased region" description="Basic and acidic residues" evidence="3">
    <location>
        <begin position="1111"/>
        <end position="1129"/>
    </location>
</feature>
<reference evidence="4 5" key="1">
    <citation type="submission" date="2016-04" db="EMBL/GenBank/DDBJ databases">
        <title>Draft genome of Fonsecaea erecta CBS 125763.</title>
        <authorList>
            <person name="Weiss V.A."/>
            <person name="Vicente V.A."/>
            <person name="Raittz R.T."/>
            <person name="Moreno L.F."/>
            <person name="De Souza E.M."/>
            <person name="Pedrosa F.O."/>
            <person name="Steffens M.B."/>
            <person name="Faoro H."/>
            <person name="Tadra-Sfeir M.Z."/>
            <person name="Najafzadeh M.J."/>
            <person name="Felipe M.S."/>
            <person name="Teixeira M."/>
            <person name="Sun J."/>
            <person name="Xi L."/>
            <person name="Gomes R."/>
            <person name="De Azevedo C.M."/>
            <person name="Salgado C.G."/>
            <person name="Da Silva M.B."/>
            <person name="Nascimento M.F."/>
            <person name="Queiroz-Telles F."/>
            <person name="Attili D.S."/>
            <person name="Gorbushina A."/>
        </authorList>
    </citation>
    <scope>NUCLEOTIDE SEQUENCE [LARGE SCALE GENOMIC DNA]</scope>
    <source>
        <strain evidence="4 5">CBS 125763</strain>
    </source>
</reference>
<evidence type="ECO:0000256" key="1">
    <source>
        <dbReference type="ARBA" id="ARBA00023054"/>
    </source>
</evidence>
<feature type="region of interest" description="Disordered" evidence="3">
    <location>
        <begin position="301"/>
        <end position="324"/>
    </location>
</feature>
<evidence type="ECO:0008006" key="6">
    <source>
        <dbReference type="Google" id="ProtNLM"/>
    </source>
</evidence>
<feature type="compositionally biased region" description="Basic and acidic residues" evidence="3">
    <location>
        <begin position="69"/>
        <end position="91"/>
    </location>
</feature>